<dbReference type="RefSeq" id="WP_044905370.1">
    <property type="nucleotide sequence ID" value="NZ_JAQCQO010000019.1"/>
</dbReference>
<protein>
    <submittedName>
        <fullName evidence="1">N-acetylglutamate synthase</fullName>
    </submittedName>
</protein>
<dbReference type="InterPro" id="IPR058595">
    <property type="entry name" value="Avidin-like"/>
</dbReference>
<comment type="caution">
    <text evidence="1">The sequence shown here is derived from an EMBL/GenBank/DDBJ whole genome shotgun (WGS) entry which is preliminary data.</text>
</comment>
<dbReference type="EMBL" id="JQIF01000044">
    <property type="protein sequence ID" value="KGJ53174.1"/>
    <property type="molecule type" value="Genomic_DNA"/>
</dbReference>
<dbReference type="Pfam" id="PF26421">
    <property type="entry name" value="Avidin_like"/>
    <property type="match status" value="1"/>
</dbReference>
<reference evidence="1 2" key="1">
    <citation type="submission" date="2014-08" db="EMBL/GenBank/DDBJ databases">
        <title>Clostridium innocuum, an unnegligible vancomycin-resistant pathogen causing extra-intestinal infections.</title>
        <authorList>
            <person name="Feng Y."/>
            <person name="Chiu C.-H."/>
        </authorList>
    </citation>
    <scope>NUCLEOTIDE SEQUENCE [LARGE SCALE GENOMIC DNA]</scope>
    <source>
        <strain evidence="1 2">AN88</strain>
    </source>
</reference>
<accession>A0A099I5D1</accession>
<dbReference type="AlphaFoldDB" id="A0A099I5D1"/>
<proteinExistence type="predicted"/>
<gene>
    <name evidence="1" type="ORF">CIAN88_10540</name>
</gene>
<dbReference type="Proteomes" id="UP000030008">
    <property type="component" value="Unassembled WGS sequence"/>
</dbReference>
<evidence type="ECO:0000313" key="2">
    <source>
        <dbReference type="Proteomes" id="UP000030008"/>
    </source>
</evidence>
<name>A0A099I5D1_CLOIN</name>
<organism evidence="1 2">
    <name type="scientific">Clostridium innocuum</name>
    <dbReference type="NCBI Taxonomy" id="1522"/>
    <lineage>
        <taxon>Bacteria</taxon>
        <taxon>Bacillati</taxon>
        <taxon>Bacillota</taxon>
        <taxon>Clostridia</taxon>
        <taxon>Eubacteriales</taxon>
        <taxon>Clostridiaceae</taxon>
        <taxon>Clostridium</taxon>
    </lineage>
</organism>
<sequence length="117" mass="13230">MANENNIDYDGKSFIPKLNSVNGEVSEQTVFHYHQKGTVIWAEYAGGDILKGFLIGTVDEAGMLDFTYQHLNIKKEIKIGKCHSIPVVLKDNCIELHEQWQWLNGDHSKGTSILIEI</sequence>
<evidence type="ECO:0000313" key="1">
    <source>
        <dbReference type="EMBL" id="KGJ53174.1"/>
    </source>
</evidence>